<gene>
    <name evidence="2" type="ORF">PSTT_08827</name>
</gene>
<feature type="region of interest" description="Disordered" evidence="1">
    <location>
        <begin position="138"/>
        <end position="224"/>
    </location>
</feature>
<accession>A0A2S4VAT9</accession>
<comment type="caution">
    <text evidence="2">The sequence shown here is derived from an EMBL/GenBank/DDBJ whole genome shotgun (WGS) entry which is preliminary data.</text>
</comment>
<reference evidence="2" key="1">
    <citation type="submission" date="2017-12" db="EMBL/GenBank/DDBJ databases">
        <title>Gene loss provides genomic basis for host adaptation in cereal stripe rust fungi.</title>
        <authorList>
            <person name="Xia C."/>
        </authorList>
    </citation>
    <scope>NUCLEOTIDE SEQUENCE [LARGE SCALE GENOMIC DNA]</scope>
    <source>
        <strain evidence="2">93-210</strain>
    </source>
</reference>
<dbReference type="VEuPathDB" id="FungiDB:PSHT_08603"/>
<evidence type="ECO:0000313" key="3">
    <source>
        <dbReference type="Proteomes" id="UP000239156"/>
    </source>
</evidence>
<protein>
    <submittedName>
        <fullName evidence="2">Uncharacterized protein</fullName>
    </submittedName>
</protein>
<evidence type="ECO:0000313" key="2">
    <source>
        <dbReference type="EMBL" id="POW06663.1"/>
    </source>
</evidence>
<feature type="compositionally biased region" description="Basic and acidic residues" evidence="1">
    <location>
        <begin position="160"/>
        <end position="174"/>
    </location>
</feature>
<dbReference type="Proteomes" id="UP000239156">
    <property type="component" value="Unassembled WGS sequence"/>
</dbReference>
<dbReference type="AlphaFoldDB" id="A0A2S4VAT9"/>
<organism evidence="2 3">
    <name type="scientific">Puccinia striiformis</name>
    <dbReference type="NCBI Taxonomy" id="27350"/>
    <lineage>
        <taxon>Eukaryota</taxon>
        <taxon>Fungi</taxon>
        <taxon>Dikarya</taxon>
        <taxon>Basidiomycota</taxon>
        <taxon>Pucciniomycotina</taxon>
        <taxon>Pucciniomycetes</taxon>
        <taxon>Pucciniales</taxon>
        <taxon>Pucciniaceae</taxon>
        <taxon>Puccinia</taxon>
    </lineage>
</organism>
<dbReference type="EMBL" id="PKSL01000083">
    <property type="protein sequence ID" value="POW06663.1"/>
    <property type="molecule type" value="Genomic_DNA"/>
</dbReference>
<proteinExistence type="predicted"/>
<evidence type="ECO:0000256" key="1">
    <source>
        <dbReference type="SAM" id="MobiDB-lite"/>
    </source>
</evidence>
<name>A0A2S4VAT9_9BASI</name>
<keyword evidence="3" id="KW-1185">Reference proteome</keyword>
<dbReference type="VEuPathDB" id="FungiDB:PSTT_08827"/>
<sequence length="766" mass="86971">MFLALTKTGHTTLSLCTSSLGRMKTCPLLGQLLAVCLLAQLIASGHFLTEAGINFTVGPSTSDLLSSRSQAEARGEVAEIAGEEKLRRVRQKVNHAKCPSIHVSSSSLREQLLMETLPAPVVAAEASGLTPKRKLDIDLNLTPPSSPTHEVATVEQSSSRADENHKTDAHDSWNMREPIPHGLIPSGLTPKRKSGIDLNSMPPSSPTHDVAPIEQSSSRANDNHKIDVDDSWDMRESIPPGFIPMPQLTRWAVVHPNLRTRYQAQFVAQIDPFSYRHDFRTSVKKSEKIDHLPIYMFPYLNTGSEIPHKVFLPKIAQLEKSDTSAADKEMHNKPAKVQFETPSVLGLRLGTLIKCILFSHGAFLSRIGCTIEEELMRHDSLMEWLHKLVFYNKDRLPICGQISEIDYERVKEKGYNPAQKLLIRYLQGPAEDEIFHTDFVALALIGIWYKQELPTEWAERFLKSEKVFWLRMQESINVKQGSKGWRAGHWMENRIEGQHEGEVRLGNFDLIKLRQALGFVSGRSRSWVKYTQWEISKDDFKPSTVEERIIKAQQMTLSLVDGLAIRVKLIKSVEKTQAGLQSARLKNTGKEVFLVRVVALSGRIYPHRSLERRVTNLLRGTREYHHLLIDRLGLRGIPSIPDAHDRFLVWFDETILTPSGANSLPLFGYVAEVGEKLDESRFNPIQHLVLLFITKHKKEHFATDVLSILGYWYKNLHPVYWNDHFKDESHFAQFVTSPILHNGKEDQRVLQQLPRADREGNPLKSS</sequence>